<evidence type="ECO:0000256" key="2">
    <source>
        <dbReference type="ARBA" id="ARBA00022729"/>
    </source>
</evidence>
<sequence length="266" mass="29131">MTLAPGLKVLSALFISAACWLAPSARAVERVEVRVGAAHFPPYTVRPEQGAGTGLLTQLIDALNLSQPRYRFVLVPTSVQRRFGDLLQGRTDMAVFENPQWGWAHVPHEAVDMGLEDAEVFVGRTSSLADPHYVDDLQGKRLAMFNGYHYAFAGFNPDPTYLRKAFNATLTYSHDSNLLMVQAGRADIALVTRSYLTDFLARNPSSQGRLAASGRIDQVYHHYAVLRAGGPLSATAFAGLLQALREKGELARIFEPYGITVTAGRP</sequence>
<accession>A0A2V4K3J9</accession>
<gene>
    <name evidence="4" type="ORF">IZU98_14915</name>
</gene>
<dbReference type="SMART" id="SM00062">
    <property type="entry name" value="PBPb"/>
    <property type="match status" value="1"/>
</dbReference>
<evidence type="ECO:0000256" key="1">
    <source>
        <dbReference type="ARBA" id="ARBA00010333"/>
    </source>
</evidence>
<dbReference type="AlphaFoldDB" id="A0A2V4K3J9"/>
<dbReference type="PANTHER" id="PTHR35936:SF25">
    <property type="entry name" value="ABC TRANSPORTER SUBSTRATE-BINDING PROTEIN"/>
    <property type="match status" value="1"/>
</dbReference>
<dbReference type="RefSeq" id="WP_027916029.1">
    <property type="nucleotide sequence ID" value="NZ_CP064943.1"/>
</dbReference>
<keyword evidence="2" id="KW-0732">Signal</keyword>
<name>A0A2V4K3J9_9PSED</name>
<evidence type="ECO:0000259" key="3">
    <source>
        <dbReference type="SMART" id="SM00062"/>
    </source>
</evidence>
<proteinExistence type="inferred from homology"/>
<dbReference type="Gene3D" id="3.40.190.10">
    <property type="entry name" value="Periplasmic binding protein-like II"/>
    <property type="match status" value="2"/>
</dbReference>
<organism evidence="4 5">
    <name type="scientific">Pseudomonas fulva</name>
    <dbReference type="NCBI Taxonomy" id="47880"/>
    <lineage>
        <taxon>Bacteria</taxon>
        <taxon>Pseudomonadati</taxon>
        <taxon>Pseudomonadota</taxon>
        <taxon>Gammaproteobacteria</taxon>
        <taxon>Pseudomonadales</taxon>
        <taxon>Pseudomonadaceae</taxon>
        <taxon>Pseudomonas</taxon>
    </lineage>
</organism>
<feature type="domain" description="Solute-binding protein family 3/N-terminal" evidence="3">
    <location>
        <begin position="32"/>
        <end position="261"/>
    </location>
</feature>
<reference evidence="4 5" key="1">
    <citation type="submission" date="2020-11" db="EMBL/GenBank/DDBJ databases">
        <title>Pseudomonas fulva producing VIM-24.</title>
        <authorList>
            <person name="Liu S."/>
        </authorList>
    </citation>
    <scope>NUCLEOTIDE SEQUENCE [LARGE SCALE GENOMIC DNA]</scope>
    <source>
        <strain evidence="4 5">ZDHY414</strain>
    </source>
</reference>
<dbReference type="SUPFAM" id="SSF53850">
    <property type="entry name" value="Periplasmic binding protein-like II"/>
    <property type="match status" value="1"/>
</dbReference>
<dbReference type="PANTHER" id="PTHR35936">
    <property type="entry name" value="MEMBRANE-BOUND LYTIC MUREIN TRANSGLYCOSYLASE F"/>
    <property type="match status" value="1"/>
</dbReference>
<evidence type="ECO:0000313" key="4">
    <source>
        <dbReference type="EMBL" id="QPH47693.1"/>
    </source>
</evidence>
<protein>
    <submittedName>
        <fullName evidence="4">Transporter substrate-binding domain-containing protein</fullName>
    </submittedName>
</protein>
<evidence type="ECO:0000313" key="5">
    <source>
        <dbReference type="Proteomes" id="UP000594430"/>
    </source>
</evidence>
<comment type="similarity">
    <text evidence="1">Belongs to the bacterial solute-binding protein 3 family.</text>
</comment>
<dbReference type="InterPro" id="IPR001638">
    <property type="entry name" value="Solute-binding_3/MltF_N"/>
</dbReference>
<dbReference type="Proteomes" id="UP000594430">
    <property type="component" value="Chromosome"/>
</dbReference>
<dbReference type="EMBL" id="CP064946">
    <property type="protein sequence ID" value="QPH47693.1"/>
    <property type="molecule type" value="Genomic_DNA"/>
</dbReference>
<dbReference type="GeneID" id="93442908"/>